<accession>A0A450XDX1</accession>
<dbReference type="EMBL" id="CAADGH010000028">
    <property type="protein sequence ID" value="VFK75666.1"/>
    <property type="molecule type" value="Genomic_DNA"/>
</dbReference>
<organism evidence="1">
    <name type="scientific">Candidatus Kentrum sp. MB</name>
    <dbReference type="NCBI Taxonomy" id="2138164"/>
    <lineage>
        <taxon>Bacteria</taxon>
        <taxon>Pseudomonadati</taxon>
        <taxon>Pseudomonadota</taxon>
        <taxon>Gammaproteobacteria</taxon>
        <taxon>Candidatus Kentrum</taxon>
    </lineage>
</organism>
<evidence type="ECO:0000313" key="3">
    <source>
        <dbReference type="EMBL" id="VFK75666.1"/>
    </source>
</evidence>
<sequence length="41" mass="4740">MIRRPFDNNRGASQPLRYTAREGVHFSPNLRVPQKGFAAFH</sequence>
<proteinExistence type="predicted"/>
<protein>
    <submittedName>
        <fullName evidence="1">Uncharacterized protein</fullName>
    </submittedName>
</protein>
<evidence type="ECO:0000313" key="2">
    <source>
        <dbReference type="EMBL" id="VFK32049.1"/>
    </source>
</evidence>
<dbReference type="AlphaFoldDB" id="A0A450XDX1"/>
<dbReference type="EMBL" id="CAADFQ010000029">
    <property type="protein sequence ID" value="VFK32049.1"/>
    <property type="molecule type" value="Genomic_DNA"/>
</dbReference>
<evidence type="ECO:0000313" key="1">
    <source>
        <dbReference type="EMBL" id="VFK27487.1"/>
    </source>
</evidence>
<name>A0A450XDX1_9GAMM</name>
<gene>
    <name evidence="1" type="ORF">BECKMB1821G_GA0114241_102819</name>
    <name evidence="3" type="ORF">BECKMB1821H_GA0114242_102830</name>
    <name evidence="2" type="ORF">BECKMB1821I_GA0114274_102918</name>
</gene>
<reference evidence="1" key="1">
    <citation type="submission" date="2019-02" db="EMBL/GenBank/DDBJ databases">
        <authorList>
            <person name="Gruber-Vodicka R. H."/>
            <person name="Seah K. B. B."/>
        </authorList>
    </citation>
    <scope>NUCLEOTIDE SEQUENCE</scope>
    <source>
        <strain evidence="1">BECK_BZ197</strain>
        <strain evidence="3">BECK_BZ198</strain>
        <strain evidence="2">BECK_BZ199</strain>
    </source>
</reference>
<dbReference type="EMBL" id="CAADFO010000028">
    <property type="protein sequence ID" value="VFK27487.1"/>
    <property type="molecule type" value="Genomic_DNA"/>
</dbReference>